<keyword evidence="7 15" id="KW-0285">Flavoprotein</keyword>
<dbReference type="GO" id="GO:0010181">
    <property type="term" value="F:FMN binding"/>
    <property type="evidence" value="ECO:0007669"/>
    <property type="project" value="InterPro"/>
</dbReference>
<accession>A0A3P5ZXZ1</accession>
<comment type="pathway">
    <text evidence="3">Photosynthesis; photorespiration; glycine from 2-phosphoglycolate: step 2/3.</text>
</comment>
<dbReference type="InterPro" id="IPR037396">
    <property type="entry name" value="FMN_HAD"/>
</dbReference>
<dbReference type="InterPro" id="IPR008259">
    <property type="entry name" value="FMN_hydac_DH_AS"/>
</dbReference>
<dbReference type="InterPro" id="IPR000262">
    <property type="entry name" value="FMN-dep_DH"/>
</dbReference>
<comment type="subcellular location">
    <subcellularLocation>
        <location evidence="2">Peroxisome</location>
    </subcellularLocation>
</comment>
<feature type="active site" description="Proton acceptor" evidence="14">
    <location>
        <position position="274"/>
    </location>
</feature>
<dbReference type="PANTHER" id="PTHR10578">
    <property type="entry name" value="S -2-HYDROXY-ACID OXIDASE-RELATED"/>
    <property type="match status" value="1"/>
</dbReference>
<proteinExistence type="inferred from homology"/>
<dbReference type="GO" id="GO:0050665">
    <property type="term" value="P:hydrogen peroxide biosynthetic process"/>
    <property type="evidence" value="ECO:0007669"/>
    <property type="project" value="UniProtKB-ARBA"/>
</dbReference>
<comment type="cofactor">
    <cofactor evidence="1">
        <name>FMN</name>
        <dbReference type="ChEBI" id="CHEBI:58210"/>
    </cofactor>
</comment>
<gene>
    <name evidence="17" type="ORF">BRAA01T03972Z</name>
</gene>
<dbReference type="PANTHER" id="PTHR10578:SF135">
    <property type="entry name" value="(S)-2-HYDROXY-ACID OXIDASE"/>
    <property type="match status" value="1"/>
</dbReference>
<evidence type="ECO:0000256" key="10">
    <source>
        <dbReference type="ARBA" id="ARBA00023140"/>
    </source>
</evidence>
<dbReference type="EC" id="1.1.3.15" evidence="5"/>
<dbReference type="SUPFAM" id="SSF51395">
    <property type="entry name" value="FMN-linked oxidoreductases"/>
    <property type="match status" value="1"/>
</dbReference>
<dbReference type="PROSITE" id="PS00557">
    <property type="entry name" value="FMN_HYDROXY_ACID_DH_1"/>
    <property type="match status" value="1"/>
</dbReference>
<evidence type="ECO:0000256" key="12">
    <source>
        <dbReference type="ARBA" id="ARBA00024042"/>
    </source>
</evidence>
<keyword evidence="8 15" id="KW-0288">FMN</keyword>
<keyword evidence="9" id="KW-0560">Oxidoreductase</keyword>
<protein>
    <recommendedName>
        <fullName evidence="5">(S)-2-hydroxy-acid oxidase</fullName>
        <ecNumber evidence="5">1.1.3.15</ecNumber>
    </recommendedName>
</protein>
<dbReference type="GO" id="GO:0009854">
    <property type="term" value="P:oxidative photosynthetic carbon pathway"/>
    <property type="evidence" value="ECO:0007669"/>
    <property type="project" value="UniProtKB-KW"/>
</dbReference>
<dbReference type="FunFam" id="3.20.20.70:FF:000063">
    <property type="entry name" value="peroxisomal (S)-2-hydroxy-acid oxidase GLO1"/>
    <property type="match status" value="1"/>
</dbReference>
<evidence type="ECO:0000256" key="11">
    <source>
        <dbReference type="ARBA" id="ARBA00023238"/>
    </source>
</evidence>
<dbReference type="AlphaFoldDB" id="A0A3P5ZXZ1"/>
<feature type="binding site" evidence="15">
    <location>
        <position position="274"/>
    </location>
    <ligand>
        <name>glyoxylate</name>
        <dbReference type="ChEBI" id="CHEBI:36655"/>
    </ligand>
</feature>
<feature type="binding site" evidence="15">
    <location>
        <position position="115"/>
    </location>
    <ligand>
        <name>FMN</name>
        <dbReference type="ChEBI" id="CHEBI:58210"/>
    </ligand>
</feature>
<feature type="binding site" evidence="15">
    <location>
        <position position="136"/>
    </location>
    <ligand>
        <name>FMN</name>
        <dbReference type="ChEBI" id="CHEBI:58210"/>
    </ligand>
</feature>
<dbReference type="InterPro" id="IPR012133">
    <property type="entry name" value="Alpha-hydoxy_acid_DH_FMN"/>
</dbReference>
<evidence type="ECO:0000256" key="13">
    <source>
        <dbReference type="ARBA" id="ARBA00036241"/>
    </source>
</evidence>
<feature type="domain" description="FMN hydroxy acid dehydrogenase" evidence="16">
    <location>
        <begin position="56"/>
        <end position="379"/>
    </location>
</feature>
<evidence type="ECO:0000256" key="9">
    <source>
        <dbReference type="ARBA" id="ARBA00023002"/>
    </source>
</evidence>
<comment type="subunit">
    <text evidence="4">Homotetramer.</text>
</comment>
<feature type="binding site" evidence="15">
    <location>
        <position position="173"/>
    </location>
    <ligand>
        <name>glyoxylate</name>
        <dbReference type="ChEBI" id="CHEBI:36655"/>
    </ligand>
</feature>
<feature type="binding site" evidence="15">
    <location>
        <position position="164"/>
    </location>
    <ligand>
        <name>FMN</name>
        <dbReference type="ChEBI" id="CHEBI:58210"/>
    </ligand>
</feature>
<keyword evidence="11" id="KW-0601">Photorespiration</keyword>
<dbReference type="CDD" id="cd02809">
    <property type="entry name" value="alpha_hydroxyacid_oxid_FMN"/>
    <property type="match status" value="1"/>
</dbReference>
<evidence type="ECO:0000256" key="8">
    <source>
        <dbReference type="ARBA" id="ARBA00022643"/>
    </source>
</evidence>
<evidence type="ECO:0000256" key="5">
    <source>
        <dbReference type="ARBA" id="ARBA00013087"/>
    </source>
</evidence>
<dbReference type="GO" id="GO:0042742">
    <property type="term" value="P:defense response to bacterium"/>
    <property type="evidence" value="ECO:0007669"/>
    <property type="project" value="UniProtKB-ARBA"/>
</dbReference>
<organism evidence="17">
    <name type="scientific">Brassica campestris</name>
    <name type="common">Field mustard</name>
    <dbReference type="NCBI Taxonomy" id="3711"/>
    <lineage>
        <taxon>Eukaryota</taxon>
        <taxon>Viridiplantae</taxon>
        <taxon>Streptophyta</taxon>
        <taxon>Embryophyta</taxon>
        <taxon>Tracheophyta</taxon>
        <taxon>Spermatophyta</taxon>
        <taxon>Magnoliopsida</taxon>
        <taxon>eudicotyledons</taxon>
        <taxon>Gunneridae</taxon>
        <taxon>Pentapetalae</taxon>
        <taxon>rosids</taxon>
        <taxon>malvids</taxon>
        <taxon>Brassicales</taxon>
        <taxon>Brassicaceae</taxon>
        <taxon>Brassiceae</taxon>
        <taxon>Brassica</taxon>
    </lineage>
</organism>
<feature type="binding site" evidence="15">
    <location>
        <begin position="328"/>
        <end position="329"/>
    </location>
    <ligand>
        <name>FMN</name>
        <dbReference type="ChEBI" id="CHEBI:58210"/>
    </ligand>
</feature>
<evidence type="ECO:0000259" key="16">
    <source>
        <dbReference type="PROSITE" id="PS51349"/>
    </source>
</evidence>
<comment type="catalytic activity">
    <reaction evidence="13">
        <text>glycolate + O2 = glyoxylate + H2O2</text>
        <dbReference type="Rhea" id="RHEA:25311"/>
        <dbReference type="ChEBI" id="CHEBI:15379"/>
        <dbReference type="ChEBI" id="CHEBI:16240"/>
        <dbReference type="ChEBI" id="CHEBI:29805"/>
        <dbReference type="ChEBI" id="CHEBI:36655"/>
        <dbReference type="EC" id="1.1.3.15"/>
    </reaction>
    <physiologicalReaction direction="left-to-right" evidence="13">
        <dbReference type="Rhea" id="RHEA:25312"/>
    </physiologicalReaction>
</comment>
<evidence type="ECO:0000256" key="4">
    <source>
        <dbReference type="ARBA" id="ARBA00011881"/>
    </source>
</evidence>
<evidence type="ECO:0000256" key="7">
    <source>
        <dbReference type="ARBA" id="ARBA00022630"/>
    </source>
</evidence>
<feature type="binding site" evidence="15">
    <location>
        <position position="138"/>
    </location>
    <ligand>
        <name>glyoxylate</name>
        <dbReference type="ChEBI" id="CHEBI:36655"/>
    </ligand>
</feature>
<keyword evidence="6" id="KW-0323">Glycolate pathway</keyword>
<reference evidence="17" key="1">
    <citation type="submission" date="2018-11" db="EMBL/GenBank/DDBJ databases">
        <authorList>
            <consortium name="Genoscope - CEA"/>
            <person name="William W."/>
        </authorList>
    </citation>
    <scope>NUCLEOTIDE SEQUENCE</scope>
</reference>
<feature type="binding site" evidence="15">
    <location>
        <position position="277"/>
    </location>
    <ligand>
        <name>glyoxylate</name>
        <dbReference type="ChEBI" id="CHEBI:36655"/>
    </ligand>
</feature>
<dbReference type="Pfam" id="PF01070">
    <property type="entry name" value="FMN_dh"/>
    <property type="match status" value="1"/>
</dbReference>
<evidence type="ECO:0000256" key="15">
    <source>
        <dbReference type="PIRSR" id="PIRSR000138-2"/>
    </source>
</evidence>
<evidence type="ECO:0000256" key="6">
    <source>
        <dbReference type="ARBA" id="ARBA00022594"/>
    </source>
</evidence>
<keyword evidence="10" id="KW-0576">Peroxisome</keyword>
<evidence type="ECO:0000256" key="1">
    <source>
        <dbReference type="ARBA" id="ARBA00001917"/>
    </source>
</evidence>
<dbReference type="PIRSF" id="PIRSF000138">
    <property type="entry name" value="Al-hdrx_acd_dh"/>
    <property type="match status" value="1"/>
</dbReference>
<feature type="binding site" evidence="15">
    <location>
        <position position="250"/>
    </location>
    <ligand>
        <name>FMN</name>
        <dbReference type="ChEBI" id="CHEBI:58210"/>
    </ligand>
</feature>
<dbReference type="InterPro" id="IPR013785">
    <property type="entry name" value="Aldolase_TIM"/>
</dbReference>
<dbReference type="GO" id="GO:0003973">
    <property type="term" value="F:(S)-2-hydroxy-acid oxidase activity"/>
    <property type="evidence" value="ECO:0007669"/>
    <property type="project" value="UniProtKB-EC"/>
</dbReference>
<evidence type="ECO:0000256" key="3">
    <source>
        <dbReference type="ARBA" id="ARBA00004923"/>
    </source>
</evidence>
<dbReference type="GO" id="GO:0005777">
    <property type="term" value="C:peroxisome"/>
    <property type="evidence" value="ECO:0007669"/>
    <property type="project" value="UniProtKB-SubCell"/>
</dbReference>
<dbReference type="EMBL" id="LR031571">
    <property type="protein sequence ID" value="VDC77470.1"/>
    <property type="molecule type" value="Genomic_DNA"/>
</dbReference>
<evidence type="ECO:0000256" key="2">
    <source>
        <dbReference type="ARBA" id="ARBA00004275"/>
    </source>
</evidence>
<name>A0A3P5ZXZ1_BRACM</name>
<feature type="binding site" evidence="15">
    <location>
        <position position="272"/>
    </location>
    <ligand>
        <name>FMN</name>
        <dbReference type="ChEBI" id="CHEBI:58210"/>
    </ligand>
</feature>
<feature type="binding site" evidence="15">
    <location>
        <begin position="86"/>
        <end position="88"/>
    </location>
    <ligand>
        <name>FMN</name>
        <dbReference type="ChEBI" id="CHEBI:58210"/>
    </ligand>
</feature>
<dbReference type="PROSITE" id="PS51349">
    <property type="entry name" value="FMN_HYDROXY_ACID_DH_2"/>
    <property type="match status" value="1"/>
</dbReference>
<dbReference type="Gene3D" id="3.20.20.70">
    <property type="entry name" value="Aldolase class I"/>
    <property type="match status" value="1"/>
</dbReference>
<sequence length="387" mass="42744">MPRVQRTNGLFKRTETLSLGSCQFFFFIRRNFFVISFIYNRCESDIHTLGCLFNSFRPRILIDVSKIDMTTTILGFKISMPIMVAPTAMQKMAHPEGEYATARAASAAGTIMTLSSWATSSVEEVASTGPGIRFFQLYVYKNRKVVEQLVRRAERAGFKAIALTVDTPRLGRRESDIKNRFTLPPNLTLKNFEGLDLGKMDEVSIHQILSSIMANDSGLASYVAGQIDRTLSWKDVQWLQTITSMPILVKGVITGEDARIAIQAGAAGIIVSNHGARQLDYVPATISALEEVVKATQGRIPVFLDGGVRRGTDVFKALALGASGIFIGRPVVFSLAAEGEAGVRKVLQMLRDEFELTMALSGCRSLKEITRNHITTEWDTPRPSARL</sequence>
<comment type="similarity">
    <text evidence="12">Belongs to the FMN-dependent alpha-hydroxy acid dehydrogenase family.</text>
</comment>
<evidence type="ECO:0000256" key="14">
    <source>
        <dbReference type="PIRSR" id="PIRSR000138-1"/>
    </source>
</evidence>
<feature type="binding site" evidence="15">
    <location>
        <begin position="305"/>
        <end position="309"/>
    </location>
    <ligand>
        <name>FMN</name>
        <dbReference type="ChEBI" id="CHEBI:58210"/>
    </ligand>
</feature>
<evidence type="ECO:0000313" key="17">
    <source>
        <dbReference type="EMBL" id="VDC77470.1"/>
    </source>
</evidence>